<dbReference type="InterPro" id="IPR036397">
    <property type="entry name" value="RNaseH_sf"/>
</dbReference>
<keyword evidence="4" id="KW-1185">Reference proteome</keyword>
<accession>A0A6G0YHU2</accession>
<dbReference type="GO" id="GO:0005634">
    <property type="term" value="C:nucleus"/>
    <property type="evidence" value="ECO:0007669"/>
    <property type="project" value="TreeGrafter"/>
</dbReference>
<evidence type="ECO:0000313" key="3">
    <source>
        <dbReference type="EMBL" id="KAF0756153.1"/>
    </source>
</evidence>
<evidence type="ECO:0000256" key="1">
    <source>
        <dbReference type="SAM" id="MobiDB-lite"/>
    </source>
</evidence>
<dbReference type="OrthoDB" id="6606575at2759"/>
<reference evidence="3 4" key="1">
    <citation type="submission" date="2019-08" db="EMBL/GenBank/DDBJ databases">
        <title>Whole genome of Aphis craccivora.</title>
        <authorList>
            <person name="Voronova N.V."/>
            <person name="Shulinski R.S."/>
            <person name="Bandarenka Y.V."/>
            <person name="Zhorov D.G."/>
            <person name="Warner D."/>
        </authorList>
    </citation>
    <scope>NUCLEOTIDE SEQUENCE [LARGE SCALE GENOMIC DNA]</scope>
    <source>
        <strain evidence="3">180601</strain>
        <tissue evidence="3">Whole Body</tissue>
    </source>
</reference>
<feature type="region of interest" description="Disordered" evidence="1">
    <location>
        <begin position="413"/>
        <end position="439"/>
    </location>
</feature>
<dbReference type="InterPro" id="IPR050863">
    <property type="entry name" value="CenT-Element_Derived"/>
</dbReference>
<dbReference type="Pfam" id="PF03184">
    <property type="entry name" value="DDE_1"/>
    <property type="match status" value="1"/>
</dbReference>
<evidence type="ECO:0000259" key="2">
    <source>
        <dbReference type="Pfam" id="PF03184"/>
    </source>
</evidence>
<evidence type="ECO:0000313" key="4">
    <source>
        <dbReference type="Proteomes" id="UP000478052"/>
    </source>
</evidence>
<dbReference type="EMBL" id="VUJU01003927">
    <property type="protein sequence ID" value="KAF0756153.1"/>
    <property type="molecule type" value="Genomic_DNA"/>
</dbReference>
<proteinExistence type="predicted"/>
<name>A0A6G0YHU2_APHCR</name>
<sequence>MPRKRERTTSRGTSDSTMKTAALLCLDEHMSEQSVATNLNICHVSLNRYIKKFKLHRETDSSLPSVGYRPHSKVFNDIHEKRLVDYIKNSADMYFGLSPKEVRKLAFEFAVKLELKKLSISIRRPEATSLLRAMDFNKVNVKHFMDKYQSVLLKYKFEGQDIYNLDETGIITVQKTEIVVAACGKKQVGAITSAERGTSVTMCLAVNAIGNCIPPMFVFPRVNYKDYFVRGGPPGCVGVANKSGWMQGNEFLEFMKHFAKHVKPSVDKNVLVLLDNHKSHLYMPVIDFCREVGIVLLSFPPHCSHKLHPLDRSVYGPFKKYINQISAATPRNIINGFSVSGIRPFNINVFTEDEFAPSVVTDMVINTTTEELVNTTTKEISVESINPVIIDQQLSQNLSYEISPEHVKPYPKAALQDKIKNKGGRRKGKSAILTDKPKL</sequence>
<gene>
    <name evidence="3" type="ORF">FWK35_00008345</name>
</gene>
<comment type="caution">
    <text evidence="3">The sequence shown here is derived from an EMBL/GenBank/DDBJ whole genome shotgun (WGS) entry which is preliminary data.</text>
</comment>
<dbReference type="GO" id="GO:0003677">
    <property type="term" value="F:DNA binding"/>
    <property type="evidence" value="ECO:0007669"/>
    <property type="project" value="TreeGrafter"/>
</dbReference>
<dbReference type="PANTHER" id="PTHR19303:SF71">
    <property type="entry name" value="ZINC FINGER PHD-TYPE DOMAIN-CONTAINING PROTEIN"/>
    <property type="match status" value="1"/>
</dbReference>
<organism evidence="3 4">
    <name type="scientific">Aphis craccivora</name>
    <name type="common">Cowpea aphid</name>
    <dbReference type="NCBI Taxonomy" id="307492"/>
    <lineage>
        <taxon>Eukaryota</taxon>
        <taxon>Metazoa</taxon>
        <taxon>Ecdysozoa</taxon>
        <taxon>Arthropoda</taxon>
        <taxon>Hexapoda</taxon>
        <taxon>Insecta</taxon>
        <taxon>Pterygota</taxon>
        <taxon>Neoptera</taxon>
        <taxon>Paraneoptera</taxon>
        <taxon>Hemiptera</taxon>
        <taxon>Sternorrhyncha</taxon>
        <taxon>Aphidomorpha</taxon>
        <taxon>Aphidoidea</taxon>
        <taxon>Aphididae</taxon>
        <taxon>Aphidini</taxon>
        <taxon>Aphis</taxon>
        <taxon>Aphis</taxon>
    </lineage>
</organism>
<dbReference type="Gene3D" id="3.30.420.10">
    <property type="entry name" value="Ribonuclease H-like superfamily/Ribonuclease H"/>
    <property type="match status" value="1"/>
</dbReference>
<protein>
    <submittedName>
        <fullName evidence="3">Odorant-binding protein 10</fullName>
    </submittedName>
</protein>
<dbReference type="Proteomes" id="UP000478052">
    <property type="component" value="Unassembled WGS sequence"/>
</dbReference>
<dbReference type="InterPro" id="IPR004875">
    <property type="entry name" value="DDE_SF_endonuclease_dom"/>
</dbReference>
<dbReference type="PANTHER" id="PTHR19303">
    <property type="entry name" value="TRANSPOSON"/>
    <property type="match status" value="1"/>
</dbReference>
<feature type="domain" description="DDE-1" evidence="2">
    <location>
        <begin position="201"/>
        <end position="322"/>
    </location>
</feature>
<dbReference type="AlphaFoldDB" id="A0A6G0YHU2"/>